<dbReference type="InterPro" id="IPR000515">
    <property type="entry name" value="MetI-like"/>
</dbReference>
<evidence type="ECO:0000259" key="10">
    <source>
        <dbReference type="PROSITE" id="PS50928"/>
    </source>
</evidence>
<dbReference type="PANTHER" id="PTHR30614:SF37">
    <property type="entry name" value="AMINO-ACID ABC TRANSPORTER PERMEASE PROTEIN YHDX-RELATED"/>
    <property type="match status" value="1"/>
</dbReference>
<comment type="subcellular location">
    <subcellularLocation>
        <location evidence="1 9">Cell membrane</location>
        <topology evidence="1 9">Multi-pass membrane protein</topology>
    </subcellularLocation>
</comment>
<accession>A0A2A9E5Q4</accession>
<keyword evidence="5 9" id="KW-0812">Transmembrane</keyword>
<gene>
    <name evidence="11" type="ORF">ATL42_1377</name>
</gene>
<dbReference type="GO" id="GO:0043190">
    <property type="term" value="C:ATP-binding cassette (ABC) transporter complex"/>
    <property type="evidence" value="ECO:0007669"/>
    <property type="project" value="InterPro"/>
</dbReference>
<evidence type="ECO:0000256" key="1">
    <source>
        <dbReference type="ARBA" id="ARBA00004651"/>
    </source>
</evidence>
<dbReference type="PANTHER" id="PTHR30614">
    <property type="entry name" value="MEMBRANE COMPONENT OF AMINO ACID ABC TRANSPORTER"/>
    <property type="match status" value="1"/>
</dbReference>
<dbReference type="InterPro" id="IPR035906">
    <property type="entry name" value="MetI-like_sf"/>
</dbReference>
<evidence type="ECO:0000256" key="3">
    <source>
        <dbReference type="ARBA" id="ARBA00022448"/>
    </source>
</evidence>
<dbReference type="Pfam" id="PF00528">
    <property type="entry name" value="BPD_transp_1"/>
    <property type="match status" value="1"/>
</dbReference>
<dbReference type="AlphaFoldDB" id="A0A2A9E5Q4"/>
<comment type="similarity">
    <text evidence="2">Belongs to the binding-protein-dependent transport system permease family. HisMQ subfamily.</text>
</comment>
<protein>
    <submittedName>
        <fullName evidence="11">Amino acid ABC transporter membrane protein 1 (PAAT family)</fullName>
    </submittedName>
</protein>
<dbReference type="InterPro" id="IPR010065">
    <property type="entry name" value="AA_ABC_transptr_permease_3TM"/>
</dbReference>
<dbReference type="NCBIfam" id="TIGR01726">
    <property type="entry name" value="HEQRo_perm_3TM"/>
    <property type="match status" value="1"/>
</dbReference>
<dbReference type="EMBL" id="PDJG01000001">
    <property type="protein sequence ID" value="PFG33500.1"/>
    <property type="molecule type" value="Genomic_DNA"/>
</dbReference>
<dbReference type="OrthoDB" id="3181282at2"/>
<dbReference type="PROSITE" id="PS50928">
    <property type="entry name" value="ABC_TM1"/>
    <property type="match status" value="1"/>
</dbReference>
<keyword evidence="12" id="KW-1185">Reference proteome</keyword>
<feature type="transmembrane region" description="Helical" evidence="9">
    <location>
        <begin position="20"/>
        <end position="42"/>
    </location>
</feature>
<evidence type="ECO:0000256" key="6">
    <source>
        <dbReference type="ARBA" id="ARBA00022970"/>
    </source>
</evidence>
<evidence type="ECO:0000256" key="2">
    <source>
        <dbReference type="ARBA" id="ARBA00010072"/>
    </source>
</evidence>
<dbReference type="Proteomes" id="UP000225548">
    <property type="component" value="Unassembled WGS sequence"/>
</dbReference>
<evidence type="ECO:0000256" key="8">
    <source>
        <dbReference type="ARBA" id="ARBA00023136"/>
    </source>
</evidence>
<evidence type="ECO:0000313" key="11">
    <source>
        <dbReference type="EMBL" id="PFG33500.1"/>
    </source>
</evidence>
<keyword evidence="6" id="KW-0029">Amino-acid transport</keyword>
<dbReference type="SUPFAM" id="SSF161098">
    <property type="entry name" value="MetI-like"/>
    <property type="match status" value="1"/>
</dbReference>
<evidence type="ECO:0000256" key="4">
    <source>
        <dbReference type="ARBA" id="ARBA00022475"/>
    </source>
</evidence>
<dbReference type="GO" id="GO:0006865">
    <property type="term" value="P:amino acid transport"/>
    <property type="evidence" value="ECO:0007669"/>
    <property type="project" value="UniProtKB-KW"/>
</dbReference>
<keyword evidence="8 9" id="KW-0472">Membrane</keyword>
<evidence type="ECO:0000313" key="12">
    <source>
        <dbReference type="Proteomes" id="UP000225548"/>
    </source>
</evidence>
<feature type="domain" description="ABC transmembrane type-1" evidence="10">
    <location>
        <begin position="15"/>
        <end position="205"/>
    </location>
</feature>
<dbReference type="Gene3D" id="1.10.3720.10">
    <property type="entry name" value="MetI-like"/>
    <property type="match status" value="1"/>
</dbReference>
<comment type="caution">
    <text evidence="11">The sequence shown here is derived from an EMBL/GenBank/DDBJ whole genome shotgun (WGS) entry which is preliminary data.</text>
</comment>
<dbReference type="RefSeq" id="WP_098454702.1">
    <property type="nucleotide sequence ID" value="NZ_PDJG01000001.1"/>
</dbReference>
<reference evidence="11 12" key="1">
    <citation type="submission" date="2017-10" db="EMBL/GenBank/DDBJ databases">
        <title>Sequencing the genomes of 1000 actinobacteria strains.</title>
        <authorList>
            <person name="Klenk H.-P."/>
        </authorList>
    </citation>
    <scope>NUCLEOTIDE SEQUENCE [LARGE SCALE GENOMIC DNA]</scope>
    <source>
        <strain evidence="11 12">DSM 18966</strain>
    </source>
</reference>
<organism evidence="11 12">
    <name type="scientific">Sanguibacter antarcticus</name>
    <dbReference type="NCBI Taxonomy" id="372484"/>
    <lineage>
        <taxon>Bacteria</taxon>
        <taxon>Bacillati</taxon>
        <taxon>Actinomycetota</taxon>
        <taxon>Actinomycetes</taxon>
        <taxon>Micrococcales</taxon>
        <taxon>Sanguibacteraceae</taxon>
        <taxon>Sanguibacter</taxon>
    </lineage>
</organism>
<proteinExistence type="inferred from homology"/>
<keyword evidence="3 9" id="KW-0813">Transport</keyword>
<dbReference type="GO" id="GO:0022857">
    <property type="term" value="F:transmembrane transporter activity"/>
    <property type="evidence" value="ECO:0007669"/>
    <property type="project" value="InterPro"/>
</dbReference>
<sequence length="216" mass="22828">MDAILESLPLYWNGFEMTLFLAVVSGVLSLVFGTVLAALRVAPMKSLRVFASLYVEVARNTPLTLIFIFVVFVLPTLGLILPLGRIPAVIALTAYTSAFVCEAVRSGINSVGVGQAEAARAIGLGTVSTLRLIVLPQALRTVVPPLINVLIALTKNTSVAAGFTLVELTSTGRDLARDYPSDVLMLLGGVAVCYLVITIPAGLIASAVERKVVFSR</sequence>
<evidence type="ECO:0000256" key="5">
    <source>
        <dbReference type="ARBA" id="ARBA00022692"/>
    </source>
</evidence>
<evidence type="ECO:0000256" key="9">
    <source>
        <dbReference type="RuleBase" id="RU363032"/>
    </source>
</evidence>
<feature type="transmembrane region" description="Helical" evidence="9">
    <location>
        <begin position="183"/>
        <end position="208"/>
    </location>
</feature>
<dbReference type="CDD" id="cd06261">
    <property type="entry name" value="TM_PBP2"/>
    <property type="match status" value="1"/>
</dbReference>
<dbReference type="InterPro" id="IPR043429">
    <property type="entry name" value="ArtM/GltK/GlnP/TcyL/YhdX-like"/>
</dbReference>
<keyword evidence="4" id="KW-1003">Cell membrane</keyword>
<feature type="transmembrane region" description="Helical" evidence="9">
    <location>
        <begin position="63"/>
        <end position="83"/>
    </location>
</feature>
<evidence type="ECO:0000256" key="7">
    <source>
        <dbReference type="ARBA" id="ARBA00022989"/>
    </source>
</evidence>
<keyword evidence="7 9" id="KW-1133">Transmembrane helix</keyword>
<name>A0A2A9E5Q4_9MICO</name>